<dbReference type="Pfam" id="PF16875">
    <property type="entry name" value="Glyco_hydro_36N"/>
    <property type="match status" value="1"/>
</dbReference>
<keyword evidence="4 5" id="KW-0326">Glycosidase</keyword>
<accession>A0ABW1VCT4</accession>
<gene>
    <name evidence="8" type="ORF">ACFQB0_05445</name>
</gene>
<dbReference type="InterPro" id="IPR031705">
    <property type="entry name" value="Glyco_hydro_36_C"/>
</dbReference>
<evidence type="ECO:0000256" key="2">
    <source>
        <dbReference type="ARBA" id="ARBA00012755"/>
    </source>
</evidence>
<dbReference type="Gene3D" id="2.60.40.1180">
    <property type="entry name" value="Golgi alpha-mannosidase II"/>
    <property type="match status" value="1"/>
</dbReference>
<dbReference type="InterPro" id="IPR002252">
    <property type="entry name" value="Glyco_hydro_36"/>
</dbReference>
<comment type="caution">
    <text evidence="8">The sequence shown here is derived from an EMBL/GenBank/DDBJ whole genome shotgun (WGS) entry which is preliminary data.</text>
</comment>
<protein>
    <recommendedName>
        <fullName evidence="2 5">Alpha-galactosidase</fullName>
        <ecNumber evidence="2 5">3.2.1.22</ecNumber>
    </recommendedName>
</protein>
<sequence length="723" mass="79656">MQHPPGIVSLEAGGVALLLDCRDGALPAVVHWGFALGEHSDAELVAMADAAVPLVVSNLVDEPMRVSILPEHASGWVGRPGLVGSRSGTAWSPSFEVSSVELDDGAVTDGTVVVRGTSSALITAVDREARLGLELTIELARSGLLRLRASVRNDADEPYAVDELNLVLPTPLGADEVLDFAGRWGNERVPQRQRMGIGTHLREGRKGRTGADAATLLCVGSEGFSFREGDIWSIHLGYSGNHRHYAERLFHGVQVLGGGEILLPGEVSLGRGERYTSPWLYASYGRGLDEVAARFHDHLRGREGRTVRPRPVTLNVWEAVYFDHDLERLKRLAGTAADLGVERFVLDDGWFRRRRDDSAGLGDWYVDEEVWPNGLAPLVDHVRSLGMEFGLWFEPEMVSPDSDLARAHPEWIMATGGRWPVASRRQQVLNLGLPDAYRWVKDRMLAILGEYDIGHIKWDHNRDLIEAGTQPGGAPGVHAQTLATYRLMDELKLAHPLLEIEACSSGGARVDLGVLDRADRVWASDCIDPLERQRINRWTMQLIPPELVGSHVSSERSHTTGRRHDLAFRAGTALFGHFGVEWDLDTASDAERAELARWIALYRRERGLLHSGRVVRIDTADPTLWIHGVVARDRSEALFALVYRGRSTVSPRGRFTLAGLDPDRRYSVEAVPPGDRPHGLVSPHWLSTPEPSVYSGRALEQVGLQTPEADPEQLLVLRVAAGP</sequence>
<dbReference type="PROSITE" id="PS00512">
    <property type="entry name" value="ALPHA_GALACTOSIDASE"/>
    <property type="match status" value="1"/>
</dbReference>
<dbReference type="GO" id="GO:0004557">
    <property type="term" value="F:alpha-galactosidase activity"/>
    <property type="evidence" value="ECO:0007669"/>
    <property type="project" value="UniProtKB-EC"/>
</dbReference>
<dbReference type="PANTHER" id="PTHR43053:SF3">
    <property type="entry name" value="ALPHA-GALACTOSIDASE C-RELATED"/>
    <property type="match status" value="1"/>
</dbReference>
<evidence type="ECO:0000259" key="6">
    <source>
        <dbReference type="Pfam" id="PF16874"/>
    </source>
</evidence>
<feature type="domain" description="Glycosyl hydrolase family 36 C-terminal" evidence="6">
    <location>
        <begin position="629"/>
        <end position="708"/>
    </location>
</feature>
<dbReference type="Pfam" id="PF16874">
    <property type="entry name" value="Glyco_hydro_36C"/>
    <property type="match status" value="1"/>
</dbReference>
<evidence type="ECO:0000313" key="8">
    <source>
        <dbReference type="EMBL" id="MFC6355548.1"/>
    </source>
</evidence>
<dbReference type="InterPro" id="IPR050985">
    <property type="entry name" value="Alpha-glycosidase_related"/>
</dbReference>
<dbReference type="RefSeq" id="WP_386728535.1">
    <property type="nucleotide sequence ID" value="NZ_JBHSTP010000001.1"/>
</dbReference>
<dbReference type="InterPro" id="IPR013785">
    <property type="entry name" value="Aldolase_TIM"/>
</dbReference>
<evidence type="ECO:0000256" key="1">
    <source>
        <dbReference type="ARBA" id="ARBA00001255"/>
    </source>
</evidence>
<keyword evidence="3 5" id="KW-0378">Hydrolase</keyword>
<dbReference type="InterPro" id="IPR013780">
    <property type="entry name" value="Glyco_hydro_b"/>
</dbReference>
<evidence type="ECO:0000256" key="4">
    <source>
        <dbReference type="ARBA" id="ARBA00023295"/>
    </source>
</evidence>
<dbReference type="PANTHER" id="PTHR43053">
    <property type="entry name" value="GLYCOSIDASE FAMILY 31"/>
    <property type="match status" value="1"/>
</dbReference>
<dbReference type="EMBL" id="JBHSTP010000001">
    <property type="protein sequence ID" value="MFC6355548.1"/>
    <property type="molecule type" value="Genomic_DNA"/>
</dbReference>
<dbReference type="InterPro" id="IPR017853">
    <property type="entry name" value="GH"/>
</dbReference>
<organism evidence="8 9">
    <name type="scientific">Luethyella okanaganae</name>
    <dbReference type="NCBI Taxonomy" id="69372"/>
    <lineage>
        <taxon>Bacteria</taxon>
        <taxon>Bacillati</taxon>
        <taxon>Actinomycetota</taxon>
        <taxon>Actinomycetes</taxon>
        <taxon>Micrococcales</taxon>
        <taxon>Microbacteriaceae</taxon>
        <taxon>Luethyella</taxon>
    </lineage>
</organism>
<dbReference type="PRINTS" id="PR00743">
    <property type="entry name" value="GLHYDRLASE36"/>
</dbReference>
<evidence type="ECO:0000256" key="3">
    <source>
        <dbReference type="ARBA" id="ARBA00022801"/>
    </source>
</evidence>
<name>A0ABW1VCT4_9MICO</name>
<comment type="similarity">
    <text evidence="5">Belongs to the glycosyl hydrolase.</text>
</comment>
<reference evidence="9" key="1">
    <citation type="journal article" date="2019" name="Int. J. Syst. Evol. Microbiol.">
        <title>The Global Catalogue of Microorganisms (GCM) 10K type strain sequencing project: providing services to taxonomists for standard genome sequencing and annotation.</title>
        <authorList>
            <consortium name="The Broad Institute Genomics Platform"/>
            <consortium name="The Broad Institute Genome Sequencing Center for Infectious Disease"/>
            <person name="Wu L."/>
            <person name="Ma J."/>
        </authorList>
    </citation>
    <scope>NUCLEOTIDE SEQUENCE [LARGE SCALE GENOMIC DNA]</scope>
    <source>
        <strain evidence="9">CCUG 43304</strain>
    </source>
</reference>
<keyword evidence="9" id="KW-1185">Reference proteome</keyword>
<dbReference type="Gene3D" id="2.70.98.60">
    <property type="entry name" value="alpha-galactosidase from lactobacil brevis"/>
    <property type="match status" value="1"/>
</dbReference>
<evidence type="ECO:0000256" key="5">
    <source>
        <dbReference type="PIRNR" id="PIRNR005536"/>
    </source>
</evidence>
<comment type="catalytic activity">
    <reaction evidence="1 5">
        <text>Hydrolysis of terminal, non-reducing alpha-D-galactose residues in alpha-D-galactosides, including galactose oligosaccharides, galactomannans and galactolipids.</text>
        <dbReference type="EC" id="3.2.1.22"/>
    </reaction>
</comment>
<dbReference type="InterPro" id="IPR038417">
    <property type="entry name" value="Alpga-gal_N_sf"/>
</dbReference>
<feature type="domain" description="Glycosyl hydrolase family 36 N-terminal" evidence="7">
    <location>
        <begin position="26"/>
        <end position="269"/>
    </location>
</feature>
<dbReference type="EC" id="3.2.1.22" evidence="2 5"/>
<dbReference type="Proteomes" id="UP001596306">
    <property type="component" value="Unassembled WGS sequence"/>
</dbReference>
<dbReference type="PIRSF" id="PIRSF005536">
    <property type="entry name" value="Agal"/>
    <property type="match status" value="1"/>
</dbReference>
<evidence type="ECO:0000259" key="7">
    <source>
        <dbReference type="Pfam" id="PF16875"/>
    </source>
</evidence>
<dbReference type="InterPro" id="IPR000111">
    <property type="entry name" value="Glyco_hydro_27/36_CS"/>
</dbReference>
<dbReference type="InterPro" id="IPR031704">
    <property type="entry name" value="Glyco_hydro_36_N"/>
</dbReference>
<dbReference type="CDD" id="cd14791">
    <property type="entry name" value="GH36"/>
    <property type="match status" value="1"/>
</dbReference>
<dbReference type="Pfam" id="PF02065">
    <property type="entry name" value="Melibiase"/>
    <property type="match status" value="1"/>
</dbReference>
<dbReference type="Gene3D" id="3.20.20.70">
    <property type="entry name" value="Aldolase class I"/>
    <property type="match status" value="1"/>
</dbReference>
<evidence type="ECO:0000313" key="9">
    <source>
        <dbReference type="Proteomes" id="UP001596306"/>
    </source>
</evidence>
<proteinExistence type="inferred from homology"/>
<dbReference type="SUPFAM" id="SSF51445">
    <property type="entry name" value="(Trans)glycosidases"/>
    <property type="match status" value="1"/>
</dbReference>